<name>A0A7M4D2A6_9BACT</name>
<dbReference type="GO" id="GO:0005524">
    <property type="term" value="F:ATP binding"/>
    <property type="evidence" value="ECO:0007669"/>
    <property type="project" value="UniProtKB-KW"/>
</dbReference>
<dbReference type="PANTHER" id="PTHR12358:SF106">
    <property type="entry name" value="LIPID KINASE YEGS"/>
    <property type="match status" value="1"/>
</dbReference>
<dbReference type="Pfam" id="PF00781">
    <property type="entry name" value="DAGK_cat"/>
    <property type="match status" value="1"/>
</dbReference>
<dbReference type="EMBL" id="WOTW01000004">
    <property type="protein sequence ID" value="MUP36785.1"/>
    <property type="molecule type" value="Genomic_DNA"/>
</dbReference>
<dbReference type="Proteomes" id="UP000285951">
    <property type="component" value="Unassembled WGS sequence"/>
</dbReference>
<dbReference type="AlphaFoldDB" id="A0A7M4D2A6"/>
<evidence type="ECO:0000256" key="2">
    <source>
        <dbReference type="ARBA" id="ARBA00022741"/>
    </source>
</evidence>
<dbReference type="OrthoDB" id="9786026at2"/>
<dbReference type="EMBL" id="QTZN02000004">
    <property type="protein sequence ID" value="MVB05990.1"/>
    <property type="molecule type" value="Genomic_DNA"/>
</dbReference>
<dbReference type="RefSeq" id="WP_156194689.1">
    <property type="nucleotide sequence ID" value="NZ_QTZN02000004.1"/>
</dbReference>
<dbReference type="GO" id="GO:0016301">
    <property type="term" value="F:kinase activity"/>
    <property type="evidence" value="ECO:0007669"/>
    <property type="project" value="UniProtKB-KW"/>
</dbReference>
<keyword evidence="4" id="KW-0067">ATP-binding</keyword>
<evidence type="ECO:0000313" key="6">
    <source>
        <dbReference type="EMBL" id="MUP36785.1"/>
    </source>
</evidence>
<dbReference type="PROSITE" id="PS50146">
    <property type="entry name" value="DAGK"/>
    <property type="match status" value="1"/>
</dbReference>
<comment type="caution">
    <text evidence="6">The sequence shown here is derived from an EMBL/GenBank/DDBJ whole genome shotgun (WGS) entry which is preliminary data.</text>
</comment>
<evidence type="ECO:0000256" key="1">
    <source>
        <dbReference type="ARBA" id="ARBA00022679"/>
    </source>
</evidence>
<reference evidence="7 8" key="1">
    <citation type="submission" date="2019-11" db="EMBL/GenBank/DDBJ databases">
        <title>Draft genome sequence of Labilibaculum sp. strain SYP isolated from Black Sea.</title>
        <authorList>
            <person name="Yadav S."/>
            <person name="Villanueva L."/>
        </authorList>
    </citation>
    <scope>NUCLEOTIDE SEQUENCE [LARGE SCALE GENOMIC DNA]</scope>
    <source>
        <strain evidence="7 8">44</strain>
    </source>
</reference>
<evidence type="ECO:0000313" key="8">
    <source>
        <dbReference type="Proteomes" id="UP000285951"/>
    </source>
</evidence>
<dbReference type="Proteomes" id="UP000462449">
    <property type="component" value="Unassembled WGS sequence"/>
</dbReference>
<organism evidence="6 9">
    <name type="scientific">Labilibaculum euxinus</name>
    <dbReference type="NCBI Taxonomy" id="2686357"/>
    <lineage>
        <taxon>Bacteria</taxon>
        <taxon>Pseudomonadati</taxon>
        <taxon>Bacteroidota</taxon>
        <taxon>Bacteroidia</taxon>
        <taxon>Marinilabiliales</taxon>
        <taxon>Marinifilaceae</taxon>
        <taxon>Labilibaculum</taxon>
    </lineage>
</organism>
<keyword evidence="8" id="KW-1185">Reference proteome</keyword>
<dbReference type="InterPro" id="IPR001206">
    <property type="entry name" value="Diacylglycerol_kinase_cat_dom"/>
</dbReference>
<reference evidence="6 9" key="2">
    <citation type="submission" date="2019-12" db="EMBL/GenBank/DDBJ databases">
        <title>Draft genome sequence of Labilibaculum sp. strain 44 isolated from deep waters of Black Sea.</title>
        <authorList>
            <person name="Yadav S."/>
            <person name="Villanueva L."/>
        </authorList>
    </citation>
    <scope>NUCLEOTIDE SEQUENCE [LARGE SCALE GENOMIC DNA]</scope>
    <source>
        <strain evidence="6 9">44</strain>
    </source>
</reference>
<evidence type="ECO:0000256" key="3">
    <source>
        <dbReference type="ARBA" id="ARBA00022777"/>
    </source>
</evidence>
<keyword evidence="2" id="KW-0547">Nucleotide-binding</keyword>
<dbReference type="InterPro" id="IPR017438">
    <property type="entry name" value="ATP-NAD_kinase_N"/>
</dbReference>
<dbReference type="Pfam" id="PF19279">
    <property type="entry name" value="YegS_C"/>
    <property type="match status" value="1"/>
</dbReference>
<keyword evidence="1" id="KW-0808">Transferase</keyword>
<dbReference type="InterPro" id="IPR045540">
    <property type="entry name" value="YegS/DAGK_C"/>
</dbReference>
<gene>
    <name evidence="7" type="ORF">DWB62_003055</name>
    <name evidence="6" type="ORF">GNY23_03055</name>
</gene>
<dbReference type="Gene3D" id="3.40.50.10330">
    <property type="entry name" value="Probable inorganic polyphosphate/atp-NAD kinase, domain 1"/>
    <property type="match status" value="1"/>
</dbReference>
<dbReference type="PANTHER" id="PTHR12358">
    <property type="entry name" value="SPHINGOSINE KINASE"/>
    <property type="match status" value="1"/>
</dbReference>
<evidence type="ECO:0000259" key="5">
    <source>
        <dbReference type="PROSITE" id="PS50146"/>
    </source>
</evidence>
<sequence>MEKINLQDIIFVINPHSGTNSGKILEKFKELAPKVDYFVSNSLEEFDVFLTAKAEKYKVLIICGGDGTINTTLKYLIKYSKLKLAVLPNGSGNGFARELGFDGDIKKLLDQILKGGTEKVDVIKINNELCGNMAGLGFDSYVATEFEKMPARGLKTYVYCTIQALLKYKPIQAKVNVNGSVIEGKYHMINIANTRQFGNNALIAPKAVCNDGLFDLVLIKKIPFYVVPNFVIRLFLGKLKNSKYVQFVKASSLVIDSNSETYHVDGEPKKLKETLSIEILKQIEVVKMKM</sequence>
<dbReference type="InterPro" id="IPR016064">
    <property type="entry name" value="NAD/diacylglycerol_kinase_sf"/>
</dbReference>
<evidence type="ECO:0000313" key="7">
    <source>
        <dbReference type="EMBL" id="MVB05990.1"/>
    </source>
</evidence>
<evidence type="ECO:0000256" key="4">
    <source>
        <dbReference type="ARBA" id="ARBA00022840"/>
    </source>
</evidence>
<dbReference type="GO" id="GO:0005886">
    <property type="term" value="C:plasma membrane"/>
    <property type="evidence" value="ECO:0007669"/>
    <property type="project" value="TreeGrafter"/>
</dbReference>
<proteinExistence type="predicted"/>
<feature type="domain" description="DAGKc" evidence="5">
    <location>
        <begin position="4"/>
        <end position="129"/>
    </location>
</feature>
<evidence type="ECO:0000313" key="9">
    <source>
        <dbReference type="Proteomes" id="UP000462449"/>
    </source>
</evidence>
<accession>A0A7M4D2A6</accession>
<dbReference type="Gene3D" id="2.60.200.40">
    <property type="match status" value="1"/>
</dbReference>
<dbReference type="SUPFAM" id="SSF111331">
    <property type="entry name" value="NAD kinase/diacylglycerol kinase-like"/>
    <property type="match status" value="1"/>
</dbReference>
<dbReference type="InterPro" id="IPR050187">
    <property type="entry name" value="Lipid_Phosphate_FormReg"/>
</dbReference>
<keyword evidence="3" id="KW-0418">Kinase</keyword>
<protein>
    <recommendedName>
        <fullName evidence="5">DAGKc domain-containing protein</fullName>
    </recommendedName>
</protein>
<dbReference type="SMART" id="SM00046">
    <property type="entry name" value="DAGKc"/>
    <property type="match status" value="1"/>
</dbReference>